<reference evidence="2" key="1">
    <citation type="journal article" date="2023" name="Hortic. Res.">
        <title>A chromosome-level phased genome enabling allele-level studies in sweet orange: a case study on citrus Huanglongbing tolerance.</title>
        <authorList>
            <person name="Wu B."/>
            <person name="Yu Q."/>
            <person name="Deng Z."/>
            <person name="Duan Y."/>
            <person name="Luo F."/>
            <person name="Gmitter F. Jr."/>
        </authorList>
    </citation>
    <scope>NUCLEOTIDE SEQUENCE [LARGE SCALE GENOMIC DNA]</scope>
    <source>
        <strain evidence="2">cv. Valencia</strain>
    </source>
</reference>
<sequence>MLAALRNRSLNLPKSLSSWKQQELSLRLSSLSTVSGTDDGLLNLQDVEKILTDVRADDVKVIPAKQRQREVGAKQMMLPSVQGQDTGKWVIIDSGKVIVHALDENARAYYNLEDLWTSEPSKSATVQIHYYYGLSSEQKLDDDRNVKFWLTEI</sequence>
<proteinExistence type="predicted"/>
<dbReference type="EMBL" id="CM039173">
    <property type="protein sequence ID" value="KAH9772748.1"/>
    <property type="molecule type" value="Genomic_DNA"/>
</dbReference>
<dbReference type="Proteomes" id="UP000829398">
    <property type="component" value="Chromosome 4"/>
</dbReference>
<keyword evidence="2" id="KW-1185">Reference proteome</keyword>
<name>A0ACB8LH58_CITSI</name>
<comment type="caution">
    <text evidence="1">The sequence shown here is derived from an EMBL/GenBank/DDBJ whole genome shotgun (WGS) entry which is preliminary data.</text>
</comment>
<accession>A0ACB8LH58</accession>
<gene>
    <name evidence="1" type="ORF">KPL71_013125</name>
</gene>
<organism evidence="1 2">
    <name type="scientific">Citrus sinensis</name>
    <name type="common">Sweet orange</name>
    <name type="synonym">Citrus aurantium var. sinensis</name>
    <dbReference type="NCBI Taxonomy" id="2711"/>
    <lineage>
        <taxon>Eukaryota</taxon>
        <taxon>Viridiplantae</taxon>
        <taxon>Streptophyta</taxon>
        <taxon>Embryophyta</taxon>
        <taxon>Tracheophyta</taxon>
        <taxon>Spermatophyta</taxon>
        <taxon>Magnoliopsida</taxon>
        <taxon>eudicotyledons</taxon>
        <taxon>Gunneridae</taxon>
        <taxon>Pentapetalae</taxon>
        <taxon>rosids</taxon>
        <taxon>malvids</taxon>
        <taxon>Sapindales</taxon>
        <taxon>Rutaceae</taxon>
        <taxon>Aurantioideae</taxon>
        <taxon>Citrus</taxon>
    </lineage>
</organism>
<protein>
    <submittedName>
        <fullName evidence="1">Uncharacterized protein</fullName>
    </submittedName>
</protein>
<evidence type="ECO:0000313" key="2">
    <source>
        <dbReference type="Proteomes" id="UP000829398"/>
    </source>
</evidence>
<evidence type="ECO:0000313" key="1">
    <source>
        <dbReference type="EMBL" id="KAH9772748.1"/>
    </source>
</evidence>